<evidence type="ECO:0000313" key="3">
    <source>
        <dbReference type="EMBL" id="GAA0229348.1"/>
    </source>
</evidence>
<feature type="region of interest" description="Disordered" evidence="1">
    <location>
        <begin position="66"/>
        <end position="130"/>
    </location>
</feature>
<feature type="compositionally biased region" description="Polar residues" evidence="1">
    <location>
        <begin position="93"/>
        <end position="107"/>
    </location>
</feature>
<dbReference type="Proteomes" id="UP001500416">
    <property type="component" value="Unassembled WGS sequence"/>
</dbReference>
<gene>
    <name evidence="3" type="ORF">GCM10010492_29730</name>
</gene>
<reference evidence="4" key="1">
    <citation type="journal article" date="2019" name="Int. J. Syst. Evol. Microbiol.">
        <title>The Global Catalogue of Microorganisms (GCM) 10K type strain sequencing project: providing services to taxonomists for standard genome sequencing and annotation.</title>
        <authorList>
            <consortium name="The Broad Institute Genomics Platform"/>
            <consortium name="The Broad Institute Genome Sequencing Center for Infectious Disease"/>
            <person name="Wu L."/>
            <person name="Ma J."/>
        </authorList>
    </citation>
    <scope>NUCLEOTIDE SEQUENCE [LARGE SCALE GENOMIC DNA]</scope>
    <source>
        <strain evidence="4">JCM 3380</strain>
    </source>
</reference>
<organism evidence="3 4">
    <name type="scientific">Saccharothrix mutabilis subsp. mutabilis</name>
    <dbReference type="NCBI Taxonomy" id="66855"/>
    <lineage>
        <taxon>Bacteria</taxon>
        <taxon>Bacillati</taxon>
        <taxon>Actinomycetota</taxon>
        <taxon>Actinomycetes</taxon>
        <taxon>Pseudonocardiales</taxon>
        <taxon>Pseudonocardiaceae</taxon>
        <taxon>Saccharothrix</taxon>
    </lineage>
</organism>
<keyword evidence="2" id="KW-1133">Transmembrane helix</keyword>
<evidence type="ECO:0000256" key="1">
    <source>
        <dbReference type="SAM" id="MobiDB-lite"/>
    </source>
</evidence>
<feature type="compositionally biased region" description="Basic and acidic residues" evidence="1">
    <location>
        <begin position="118"/>
        <end position="130"/>
    </location>
</feature>
<name>A0ABP3DCX8_9PSEU</name>
<evidence type="ECO:0000313" key="4">
    <source>
        <dbReference type="Proteomes" id="UP001500416"/>
    </source>
</evidence>
<feature type="transmembrane region" description="Helical" evidence="2">
    <location>
        <begin position="41"/>
        <end position="62"/>
    </location>
</feature>
<keyword evidence="2" id="KW-0472">Membrane</keyword>
<feature type="region of interest" description="Disordered" evidence="1">
    <location>
        <begin position="1"/>
        <end position="31"/>
    </location>
</feature>
<evidence type="ECO:0000256" key="2">
    <source>
        <dbReference type="SAM" id="Phobius"/>
    </source>
</evidence>
<proteinExistence type="predicted"/>
<dbReference type="RefSeq" id="WP_343934371.1">
    <property type="nucleotide sequence ID" value="NZ_BAAABU010000005.1"/>
</dbReference>
<dbReference type="EMBL" id="BAAABU010000005">
    <property type="protein sequence ID" value="GAA0229348.1"/>
    <property type="molecule type" value="Genomic_DNA"/>
</dbReference>
<feature type="compositionally biased region" description="Low complexity" evidence="1">
    <location>
        <begin position="73"/>
        <end position="88"/>
    </location>
</feature>
<keyword evidence="2" id="KW-0812">Transmembrane</keyword>
<protein>
    <submittedName>
        <fullName evidence="3">Uncharacterized protein</fullName>
    </submittedName>
</protein>
<accession>A0ABP3DCX8</accession>
<sequence length="314" mass="32737">MNEHELKSALQDAMVASSPPPPMSAEGAVAAGRAAQRRRKAAWTGGVAGVAVVAIAVGAVLVPQLTGGGSTRAGGPPLTTGAPPSATADPSAGPTTGEVTATDSVDPSASKPEWPDGQTDRTARSGARADKSVQVLNDLGASLPPTFQAVDKQSLVPEGDPDTSWYGPMRYTQSQFDDYYDGGKESWEYMGTSPVTQQGTSGVGKVWVLVLTKGNRFADVQSPCEAKQVVWTIDTGDCVVRTVGGKQVGHLTAAASARRPDLDEAAIFRHDDGTLVVIGQAKEFRRTGHPALSGLPFTADQLTTLVTDEKFHLD</sequence>
<keyword evidence="4" id="KW-1185">Reference proteome</keyword>
<comment type="caution">
    <text evidence="3">The sequence shown here is derived from an EMBL/GenBank/DDBJ whole genome shotgun (WGS) entry which is preliminary data.</text>
</comment>